<feature type="transmembrane region" description="Helical" evidence="1">
    <location>
        <begin position="111"/>
        <end position="130"/>
    </location>
</feature>
<reference evidence="2" key="1">
    <citation type="submission" date="2025-08" db="UniProtKB">
        <authorList>
            <consortium name="Ensembl"/>
        </authorList>
    </citation>
    <scope>IDENTIFICATION</scope>
</reference>
<evidence type="ECO:0000313" key="2">
    <source>
        <dbReference type="Ensembl" id="ENSSTUP00000099305.1"/>
    </source>
</evidence>
<reference evidence="2" key="2">
    <citation type="submission" date="2025-09" db="UniProtKB">
        <authorList>
            <consortium name="Ensembl"/>
        </authorList>
    </citation>
    <scope>IDENTIFICATION</scope>
</reference>
<dbReference type="AlphaFoldDB" id="A0A674DU26"/>
<keyword evidence="3" id="KW-1185">Reference proteome</keyword>
<keyword evidence="1" id="KW-0812">Transmembrane</keyword>
<sequence length="166" mass="18777">MFNMTSGCVKKMYGTLFSVSPFSGRIRGGMRPGKKMIVMGIVNPEPDRYIGHTHIMSAYQMALFSLYSALLLIRSQVSFGRLSMTMLYQQWRPVVQLCPTCFEPHSFSKKINIYIIIFGLACFACYFVILQMPFQEGLRSLATDKITSNHVICTVADHVNILLSKS</sequence>
<protein>
    <submittedName>
        <fullName evidence="2">Uncharacterized protein</fullName>
    </submittedName>
</protein>
<keyword evidence="1" id="KW-0472">Membrane</keyword>
<feature type="transmembrane region" description="Helical" evidence="1">
    <location>
        <begin position="58"/>
        <end position="77"/>
    </location>
</feature>
<name>A0A674DU26_SALTR</name>
<keyword evidence="1" id="KW-1133">Transmembrane helix</keyword>
<proteinExistence type="predicted"/>
<dbReference type="Proteomes" id="UP000472277">
    <property type="component" value="Chromosome 38"/>
</dbReference>
<dbReference type="Ensembl" id="ENSSTUT00000106584.1">
    <property type="protein sequence ID" value="ENSSTUP00000099305.1"/>
    <property type="gene ID" value="ENSSTUG00000044535.1"/>
</dbReference>
<evidence type="ECO:0000313" key="3">
    <source>
        <dbReference type="Proteomes" id="UP000472277"/>
    </source>
</evidence>
<evidence type="ECO:0000256" key="1">
    <source>
        <dbReference type="SAM" id="Phobius"/>
    </source>
</evidence>
<organism evidence="2 3">
    <name type="scientific">Salmo trutta</name>
    <name type="common">Brown trout</name>
    <dbReference type="NCBI Taxonomy" id="8032"/>
    <lineage>
        <taxon>Eukaryota</taxon>
        <taxon>Metazoa</taxon>
        <taxon>Chordata</taxon>
        <taxon>Craniata</taxon>
        <taxon>Vertebrata</taxon>
        <taxon>Euteleostomi</taxon>
        <taxon>Actinopterygii</taxon>
        <taxon>Neopterygii</taxon>
        <taxon>Teleostei</taxon>
        <taxon>Protacanthopterygii</taxon>
        <taxon>Salmoniformes</taxon>
        <taxon>Salmonidae</taxon>
        <taxon>Salmoninae</taxon>
        <taxon>Salmo</taxon>
    </lineage>
</organism>
<dbReference type="InParanoid" id="A0A674DU26"/>
<accession>A0A674DU26</accession>